<dbReference type="GO" id="GO:0005524">
    <property type="term" value="F:ATP binding"/>
    <property type="evidence" value="ECO:0007669"/>
    <property type="project" value="UniProtKB-KW"/>
</dbReference>
<dbReference type="PROSITE" id="PS50110">
    <property type="entry name" value="RESPONSE_REGULATORY"/>
    <property type="match status" value="1"/>
</dbReference>
<dbReference type="Gene3D" id="1.10.8.60">
    <property type="match status" value="1"/>
</dbReference>
<feature type="modified residue" description="4-aspartylphosphate" evidence="7">
    <location>
        <position position="52"/>
    </location>
</feature>
<dbReference type="AlphaFoldDB" id="A0A098QWV6"/>
<name>A0A098QWV6_9SPIO</name>
<dbReference type="CDD" id="cd00009">
    <property type="entry name" value="AAA"/>
    <property type="match status" value="1"/>
</dbReference>
<dbReference type="RefSeq" id="WP_037547709.1">
    <property type="nucleotide sequence ID" value="NZ_JNUP01000064.1"/>
</dbReference>
<evidence type="ECO:0000256" key="4">
    <source>
        <dbReference type="ARBA" id="ARBA00023012"/>
    </source>
</evidence>
<keyword evidence="5" id="KW-0805">Transcription regulation</keyword>
<feature type="domain" description="Response regulatory" evidence="9">
    <location>
        <begin position="3"/>
        <end position="117"/>
    </location>
</feature>
<keyword evidence="11" id="KW-1185">Reference proteome</keyword>
<evidence type="ECO:0000259" key="8">
    <source>
        <dbReference type="PROSITE" id="PS50045"/>
    </source>
</evidence>
<dbReference type="eggNOG" id="COG2204">
    <property type="taxonomic scope" value="Bacteria"/>
</dbReference>
<evidence type="ECO:0000259" key="9">
    <source>
        <dbReference type="PROSITE" id="PS50110"/>
    </source>
</evidence>
<dbReference type="Pfam" id="PF00158">
    <property type="entry name" value="Sigma54_activat"/>
    <property type="match status" value="1"/>
</dbReference>
<evidence type="ECO:0000313" key="11">
    <source>
        <dbReference type="Proteomes" id="UP000029692"/>
    </source>
</evidence>
<evidence type="ECO:0000313" key="10">
    <source>
        <dbReference type="EMBL" id="KGE71873.1"/>
    </source>
</evidence>
<reference evidence="10 11" key="1">
    <citation type="submission" date="2014-05" db="EMBL/GenBank/DDBJ databases">
        <title>De novo Genome Sequence of Spirocheata sp.</title>
        <authorList>
            <person name="Shivani Y."/>
            <person name="Subhash Y."/>
            <person name="Tushar L."/>
            <person name="Sasikala C."/>
            <person name="Ramana C.V."/>
        </authorList>
    </citation>
    <scope>NUCLEOTIDE SEQUENCE [LARGE SCALE GENOMIC DNA]</scope>
    <source>
        <strain evidence="10 11">JC230</strain>
    </source>
</reference>
<dbReference type="SUPFAM" id="SSF52540">
    <property type="entry name" value="P-loop containing nucleoside triphosphate hydrolases"/>
    <property type="match status" value="1"/>
</dbReference>
<dbReference type="Pfam" id="PF25601">
    <property type="entry name" value="AAA_lid_14"/>
    <property type="match status" value="1"/>
</dbReference>
<protein>
    <submittedName>
        <fullName evidence="10">Fis family transcriptional regulator</fullName>
    </submittedName>
</protein>
<comment type="caution">
    <text evidence="10">The sequence shown here is derived from an EMBL/GenBank/DDBJ whole genome shotgun (WGS) entry which is preliminary data.</text>
</comment>
<evidence type="ECO:0000256" key="2">
    <source>
        <dbReference type="ARBA" id="ARBA00022741"/>
    </source>
</evidence>
<dbReference type="PROSITE" id="PS50045">
    <property type="entry name" value="SIGMA54_INTERACT_4"/>
    <property type="match status" value="1"/>
</dbReference>
<dbReference type="InterPro" id="IPR011006">
    <property type="entry name" value="CheY-like_superfamily"/>
</dbReference>
<dbReference type="InterPro" id="IPR058031">
    <property type="entry name" value="AAA_lid_NorR"/>
</dbReference>
<evidence type="ECO:0000256" key="3">
    <source>
        <dbReference type="ARBA" id="ARBA00022840"/>
    </source>
</evidence>
<dbReference type="Gene3D" id="3.40.50.2300">
    <property type="match status" value="1"/>
</dbReference>
<organism evidence="10 11">
    <name type="scientific">Spirochaeta lutea</name>
    <dbReference type="NCBI Taxonomy" id="1480694"/>
    <lineage>
        <taxon>Bacteria</taxon>
        <taxon>Pseudomonadati</taxon>
        <taxon>Spirochaetota</taxon>
        <taxon>Spirochaetia</taxon>
        <taxon>Spirochaetales</taxon>
        <taxon>Spirochaetaceae</taxon>
        <taxon>Spirochaeta</taxon>
    </lineage>
</organism>
<dbReference type="PANTHER" id="PTHR32071:SF17">
    <property type="entry name" value="TRANSCRIPTIONAL REGULATOR (NTRC FAMILY)"/>
    <property type="match status" value="1"/>
</dbReference>
<proteinExistence type="predicted"/>
<dbReference type="CDD" id="cd17550">
    <property type="entry name" value="REC_NtrX-like"/>
    <property type="match status" value="1"/>
</dbReference>
<sequence>MSTILIVDDEPGIREVLQDILEDEEYQVVTAEDGVEGLQILKSRVVDLVILDVWLPKMGGIEVLEHIKADYPQIEVIIISGHANIDMAVKAIKLGAFDMMEKPLSIDRVITLVRNALTVEALKRENRQLKHSLDVQDAMLGKAAQLDEIRAIIAQAAPSNATVFITGENGTGKELVARKVHEGSPRRNGPFVAVNCAAIPENLIESELFGHEKGAFTGAVSRKRGKFEVAAGGTLFLDEIADLSLSAQAKILRAVQELKIERLGGEETIDINVRVVAATNKNMQTEISEGRFREDLFYRLHVVPVAVPPLRERKEDIPLLGQHFLDVFQFQLLGQDPEAGQRFVLRDEAVDRLKQFPWPGNVRQFKNVMQRLVVFSENHTIHAEAVDGALAEERRDIGANKDGLGGLDKFFVMGLNEAKDEFERRYILQKLEENEYNISKAATAMGIYPSNLHGKMKKFGIEKP</sequence>
<evidence type="ECO:0000256" key="1">
    <source>
        <dbReference type="ARBA" id="ARBA00022553"/>
    </source>
</evidence>
<dbReference type="GO" id="GO:0006355">
    <property type="term" value="P:regulation of DNA-templated transcription"/>
    <property type="evidence" value="ECO:0007669"/>
    <property type="project" value="InterPro"/>
</dbReference>
<dbReference type="Gene3D" id="1.10.10.60">
    <property type="entry name" value="Homeodomain-like"/>
    <property type="match status" value="1"/>
</dbReference>
<dbReference type="PROSITE" id="PS00676">
    <property type="entry name" value="SIGMA54_INTERACT_2"/>
    <property type="match status" value="1"/>
</dbReference>
<dbReference type="GO" id="GO:0043565">
    <property type="term" value="F:sequence-specific DNA binding"/>
    <property type="evidence" value="ECO:0007669"/>
    <property type="project" value="InterPro"/>
</dbReference>
<dbReference type="Gene3D" id="3.40.50.300">
    <property type="entry name" value="P-loop containing nucleotide triphosphate hydrolases"/>
    <property type="match status" value="1"/>
</dbReference>
<dbReference type="GO" id="GO:0000160">
    <property type="term" value="P:phosphorelay signal transduction system"/>
    <property type="evidence" value="ECO:0007669"/>
    <property type="project" value="UniProtKB-KW"/>
</dbReference>
<dbReference type="Pfam" id="PF02954">
    <property type="entry name" value="HTH_8"/>
    <property type="match status" value="1"/>
</dbReference>
<dbReference type="SMART" id="SM00382">
    <property type="entry name" value="AAA"/>
    <property type="match status" value="1"/>
</dbReference>
<keyword evidence="1 7" id="KW-0597">Phosphoprotein</keyword>
<dbReference type="InterPro" id="IPR002078">
    <property type="entry name" value="Sigma_54_int"/>
</dbReference>
<keyword evidence="3" id="KW-0067">ATP-binding</keyword>
<dbReference type="FunFam" id="3.40.50.2300:FF:000018">
    <property type="entry name" value="DNA-binding transcriptional regulator NtrC"/>
    <property type="match status" value="1"/>
</dbReference>
<dbReference type="OrthoDB" id="9803970at2"/>
<evidence type="ECO:0000256" key="5">
    <source>
        <dbReference type="ARBA" id="ARBA00023015"/>
    </source>
</evidence>
<dbReference type="InterPro" id="IPR025943">
    <property type="entry name" value="Sigma_54_int_dom_ATP-bd_2"/>
</dbReference>
<accession>A0A098QWV6</accession>
<dbReference type="Proteomes" id="UP000029692">
    <property type="component" value="Unassembled WGS sequence"/>
</dbReference>
<keyword evidence="4" id="KW-0902">Two-component regulatory system</keyword>
<dbReference type="InterPro" id="IPR002197">
    <property type="entry name" value="HTH_Fis"/>
</dbReference>
<feature type="domain" description="Sigma-54 factor interaction" evidence="8">
    <location>
        <begin position="139"/>
        <end position="374"/>
    </location>
</feature>
<dbReference type="Pfam" id="PF00072">
    <property type="entry name" value="Response_reg"/>
    <property type="match status" value="1"/>
</dbReference>
<dbReference type="SMART" id="SM00448">
    <property type="entry name" value="REC"/>
    <property type="match status" value="1"/>
</dbReference>
<dbReference type="SUPFAM" id="SSF46689">
    <property type="entry name" value="Homeodomain-like"/>
    <property type="match status" value="1"/>
</dbReference>
<dbReference type="FunFam" id="3.40.50.300:FF:000006">
    <property type="entry name" value="DNA-binding transcriptional regulator NtrC"/>
    <property type="match status" value="1"/>
</dbReference>
<dbReference type="STRING" id="1480694.DC28_08605"/>
<gene>
    <name evidence="10" type="ORF">DC28_08605</name>
</gene>
<keyword evidence="2" id="KW-0547">Nucleotide-binding</keyword>
<dbReference type="InterPro" id="IPR027417">
    <property type="entry name" value="P-loop_NTPase"/>
</dbReference>
<dbReference type="PRINTS" id="PR01590">
    <property type="entry name" value="HTHFIS"/>
</dbReference>
<dbReference type="EMBL" id="JNUP01000064">
    <property type="protein sequence ID" value="KGE71873.1"/>
    <property type="molecule type" value="Genomic_DNA"/>
</dbReference>
<evidence type="ECO:0000256" key="7">
    <source>
        <dbReference type="PROSITE-ProRule" id="PRU00169"/>
    </source>
</evidence>
<dbReference type="InterPro" id="IPR001789">
    <property type="entry name" value="Sig_transdc_resp-reg_receiver"/>
</dbReference>
<keyword evidence="6" id="KW-0804">Transcription</keyword>
<evidence type="ECO:0000256" key="6">
    <source>
        <dbReference type="ARBA" id="ARBA00023163"/>
    </source>
</evidence>
<dbReference type="PANTHER" id="PTHR32071">
    <property type="entry name" value="TRANSCRIPTIONAL REGULATORY PROTEIN"/>
    <property type="match status" value="1"/>
</dbReference>
<dbReference type="InterPro" id="IPR003593">
    <property type="entry name" value="AAA+_ATPase"/>
</dbReference>
<dbReference type="InterPro" id="IPR009057">
    <property type="entry name" value="Homeodomain-like_sf"/>
</dbReference>
<dbReference type="SUPFAM" id="SSF52172">
    <property type="entry name" value="CheY-like"/>
    <property type="match status" value="1"/>
</dbReference>